<dbReference type="GO" id="GO:0015031">
    <property type="term" value="P:protein transport"/>
    <property type="evidence" value="ECO:0007669"/>
    <property type="project" value="UniProtKB-KW"/>
</dbReference>
<keyword evidence="6" id="KW-0653">Protein transport</keyword>
<evidence type="ECO:0000256" key="3">
    <source>
        <dbReference type="ARBA" id="ARBA00022475"/>
    </source>
</evidence>
<proteinExistence type="inferred from homology"/>
<gene>
    <name evidence="12" type="ORF">DES48_10543</name>
</gene>
<accession>A0A366E738</accession>
<feature type="transmembrane region" description="Helical" evidence="10">
    <location>
        <begin position="347"/>
        <end position="373"/>
    </location>
</feature>
<keyword evidence="3" id="KW-1003">Cell membrane</keyword>
<dbReference type="RefSeq" id="WP_079709163.1">
    <property type="nucleotide sequence ID" value="NZ_BAABQN010000005.1"/>
</dbReference>
<evidence type="ECO:0000256" key="9">
    <source>
        <dbReference type="ARBA" id="ARBA00024202"/>
    </source>
</evidence>
<keyword evidence="4 10" id="KW-0812">Transmembrane</keyword>
<keyword evidence="2 10" id="KW-0813">Transport</keyword>
<feature type="transmembrane region" description="Helical" evidence="10">
    <location>
        <begin position="298"/>
        <end position="327"/>
    </location>
</feature>
<organism evidence="12 13">
    <name type="scientific">Paraliobacillus ryukyuensis</name>
    <dbReference type="NCBI Taxonomy" id="200904"/>
    <lineage>
        <taxon>Bacteria</taxon>
        <taxon>Bacillati</taxon>
        <taxon>Bacillota</taxon>
        <taxon>Bacilli</taxon>
        <taxon>Bacillales</taxon>
        <taxon>Bacillaceae</taxon>
        <taxon>Paraliobacillus</taxon>
    </lineage>
</organism>
<keyword evidence="8 10" id="KW-0472">Membrane</keyword>
<evidence type="ECO:0000256" key="2">
    <source>
        <dbReference type="ARBA" id="ARBA00022448"/>
    </source>
</evidence>
<evidence type="ECO:0000256" key="1">
    <source>
        <dbReference type="ARBA" id="ARBA00004651"/>
    </source>
</evidence>
<dbReference type="Proteomes" id="UP000252254">
    <property type="component" value="Unassembled WGS sequence"/>
</dbReference>
<evidence type="ECO:0000256" key="6">
    <source>
        <dbReference type="ARBA" id="ARBA00022927"/>
    </source>
</evidence>
<reference evidence="12 13" key="1">
    <citation type="submission" date="2018-06" db="EMBL/GenBank/DDBJ databases">
        <title>Genomic Encyclopedia of Type Strains, Phase IV (KMG-IV): sequencing the most valuable type-strain genomes for metagenomic binning, comparative biology and taxonomic classification.</title>
        <authorList>
            <person name="Goeker M."/>
        </authorList>
    </citation>
    <scope>NUCLEOTIDE SEQUENCE [LARGE SCALE GENOMIC DNA]</scope>
    <source>
        <strain evidence="12 13">DSM 15140</strain>
    </source>
</reference>
<evidence type="ECO:0000256" key="10">
    <source>
        <dbReference type="RuleBase" id="RU363032"/>
    </source>
</evidence>
<dbReference type="OrthoDB" id="9797472at2"/>
<dbReference type="InterPro" id="IPR000515">
    <property type="entry name" value="MetI-like"/>
</dbReference>
<dbReference type="PANTHER" id="PTHR43386:SF24">
    <property type="entry name" value="OLIGOPEPTIDE TRANSPORT SYSTEM PERMEASE PROTEIN AMID"/>
    <property type="match status" value="1"/>
</dbReference>
<dbReference type="SUPFAM" id="SSF161098">
    <property type="entry name" value="MetI-like"/>
    <property type="match status" value="1"/>
</dbReference>
<dbReference type="Pfam" id="PF00528">
    <property type="entry name" value="BPD_transp_1"/>
    <property type="match status" value="1"/>
</dbReference>
<dbReference type="InterPro" id="IPR050366">
    <property type="entry name" value="BP-dependent_transpt_permease"/>
</dbReference>
<dbReference type="AlphaFoldDB" id="A0A366E738"/>
<dbReference type="GO" id="GO:0015833">
    <property type="term" value="P:peptide transport"/>
    <property type="evidence" value="ECO:0007669"/>
    <property type="project" value="UniProtKB-KW"/>
</dbReference>
<evidence type="ECO:0000256" key="7">
    <source>
        <dbReference type="ARBA" id="ARBA00022989"/>
    </source>
</evidence>
<dbReference type="Pfam" id="PF12911">
    <property type="entry name" value="OppC_N"/>
    <property type="match status" value="1"/>
</dbReference>
<evidence type="ECO:0000259" key="11">
    <source>
        <dbReference type="PROSITE" id="PS50928"/>
    </source>
</evidence>
<dbReference type="EMBL" id="QNRI01000005">
    <property type="protein sequence ID" value="RBO98193.1"/>
    <property type="molecule type" value="Genomic_DNA"/>
</dbReference>
<comment type="subcellular location">
    <subcellularLocation>
        <location evidence="1 10">Cell membrane</location>
        <topology evidence="1 10">Multi-pass membrane protein</topology>
    </subcellularLocation>
</comment>
<feature type="transmembrane region" description="Helical" evidence="10">
    <location>
        <begin position="183"/>
        <end position="208"/>
    </location>
</feature>
<dbReference type="PANTHER" id="PTHR43386">
    <property type="entry name" value="OLIGOPEPTIDE TRANSPORT SYSTEM PERMEASE PROTEIN APPC"/>
    <property type="match status" value="1"/>
</dbReference>
<name>A0A366E738_9BACI</name>
<feature type="transmembrane region" description="Helical" evidence="10">
    <location>
        <begin position="45"/>
        <end position="63"/>
    </location>
</feature>
<protein>
    <submittedName>
        <fullName evidence="12">Oligopeptide transport system permease protein</fullName>
    </submittedName>
</protein>
<feature type="domain" description="ABC transmembrane type-1" evidence="11">
    <location>
        <begin position="181"/>
        <end position="370"/>
    </location>
</feature>
<evidence type="ECO:0000256" key="8">
    <source>
        <dbReference type="ARBA" id="ARBA00023136"/>
    </source>
</evidence>
<sequence length="383" mass="42057">MADDNKKNLDHLFVLTEDNQQSNEKINRPVTTFLQDAFRSLRRNVAAMISLVVLIIIIVMAAFGGQMNEYDSTTQNLSWAKMPPKVQGLENIGWLGLDGTDSETIEASTVEAAKERGLARFKNDEEHITFDVKSEGDGTEDSAKVVATHDVYASKDMEDTYFWFGTDGLGRDLWTRTWEGTRISLFIAFLAAAIDLVIGVAYGGISGYYGGRADNVMQRIIEIITGIPNLVVLILMIIIMGSGIVSISLALAITGWTGMARIVRGEVLKLKNQEFVLASRTLGAPNGRIISRHLIPNVASLIIINTMFTIPSAIFFEAFLSFIGLGLQPPTASLGTLIDDGFKSLTTYPHMLIFPAILISVIMIAFNLLGDGLRDAFDPKMRK</sequence>
<dbReference type="STRING" id="200904.GCA_900168775_01254"/>
<dbReference type="Gene3D" id="1.10.3720.10">
    <property type="entry name" value="MetI-like"/>
    <property type="match status" value="1"/>
</dbReference>
<evidence type="ECO:0000313" key="13">
    <source>
        <dbReference type="Proteomes" id="UP000252254"/>
    </source>
</evidence>
<dbReference type="GO" id="GO:0005886">
    <property type="term" value="C:plasma membrane"/>
    <property type="evidence" value="ECO:0007669"/>
    <property type="project" value="UniProtKB-SubCell"/>
</dbReference>
<comment type="caution">
    <text evidence="12">The sequence shown here is derived from an EMBL/GenBank/DDBJ whole genome shotgun (WGS) entry which is preliminary data.</text>
</comment>
<dbReference type="InterPro" id="IPR035906">
    <property type="entry name" value="MetI-like_sf"/>
</dbReference>
<keyword evidence="7 10" id="KW-1133">Transmembrane helix</keyword>
<evidence type="ECO:0000256" key="5">
    <source>
        <dbReference type="ARBA" id="ARBA00022856"/>
    </source>
</evidence>
<dbReference type="GO" id="GO:0055085">
    <property type="term" value="P:transmembrane transport"/>
    <property type="evidence" value="ECO:0007669"/>
    <property type="project" value="InterPro"/>
</dbReference>
<evidence type="ECO:0000313" key="12">
    <source>
        <dbReference type="EMBL" id="RBO98193.1"/>
    </source>
</evidence>
<dbReference type="NCBIfam" id="NF045475">
    <property type="entry name" value="Opp3C"/>
    <property type="match status" value="1"/>
</dbReference>
<keyword evidence="5" id="KW-0571">Peptide transport</keyword>
<dbReference type="PROSITE" id="PS50928">
    <property type="entry name" value="ABC_TM1"/>
    <property type="match status" value="1"/>
</dbReference>
<keyword evidence="13" id="KW-1185">Reference proteome</keyword>
<dbReference type="CDD" id="cd06261">
    <property type="entry name" value="TM_PBP2"/>
    <property type="match status" value="1"/>
</dbReference>
<evidence type="ECO:0000256" key="4">
    <source>
        <dbReference type="ARBA" id="ARBA00022692"/>
    </source>
</evidence>
<dbReference type="InterPro" id="IPR025966">
    <property type="entry name" value="OppC_N"/>
</dbReference>
<comment type="similarity">
    <text evidence="9">Belongs to the binding-protein-dependent transport system permease family. OppBC subfamily.</text>
</comment>